<proteinExistence type="predicted"/>
<accession>A0ABR0S8R2</accession>
<sequence length="40" mass="4424">MLPSAFLHVDIAICAPSGDWEKAYNVFEACPMLPSGREWA</sequence>
<reference evidence="1 2" key="1">
    <citation type="submission" date="2024-01" db="EMBL/GenBank/DDBJ databases">
        <title>Complete genome of Cladobotryum mycophilum ATHUM6906.</title>
        <authorList>
            <person name="Christinaki A.C."/>
            <person name="Myridakis A.I."/>
            <person name="Kouvelis V.N."/>
        </authorList>
    </citation>
    <scope>NUCLEOTIDE SEQUENCE [LARGE SCALE GENOMIC DNA]</scope>
    <source>
        <strain evidence="1 2">ATHUM6906</strain>
    </source>
</reference>
<keyword evidence="2" id="KW-1185">Reference proteome</keyword>
<evidence type="ECO:0000313" key="2">
    <source>
        <dbReference type="Proteomes" id="UP001338125"/>
    </source>
</evidence>
<organism evidence="1 2">
    <name type="scientific">Cladobotryum mycophilum</name>
    <dbReference type="NCBI Taxonomy" id="491253"/>
    <lineage>
        <taxon>Eukaryota</taxon>
        <taxon>Fungi</taxon>
        <taxon>Dikarya</taxon>
        <taxon>Ascomycota</taxon>
        <taxon>Pezizomycotina</taxon>
        <taxon>Sordariomycetes</taxon>
        <taxon>Hypocreomycetidae</taxon>
        <taxon>Hypocreales</taxon>
        <taxon>Hypocreaceae</taxon>
        <taxon>Cladobotryum</taxon>
    </lineage>
</organism>
<name>A0ABR0S8R2_9HYPO</name>
<protein>
    <submittedName>
        <fullName evidence="1">Uncharacterized protein</fullName>
    </submittedName>
</protein>
<comment type="caution">
    <text evidence="1">The sequence shown here is derived from an EMBL/GenBank/DDBJ whole genome shotgun (WGS) entry which is preliminary data.</text>
</comment>
<gene>
    <name evidence="1" type="ORF">PT974_10039</name>
</gene>
<dbReference type="EMBL" id="JAVFKD010000015">
    <property type="protein sequence ID" value="KAK5988555.1"/>
    <property type="molecule type" value="Genomic_DNA"/>
</dbReference>
<dbReference type="Proteomes" id="UP001338125">
    <property type="component" value="Unassembled WGS sequence"/>
</dbReference>
<evidence type="ECO:0000313" key="1">
    <source>
        <dbReference type="EMBL" id="KAK5988555.1"/>
    </source>
</evidence>